<comment type="caution">
    <text evidence="1">The sequence shown here is derived from an EMBL/GenBank/DDBJ whole genome shotgun (WGS) entry which is preliminary data.</text>
</comment>
<evidence type="ECO:0000313" key="1">
    <source>
        <dbReference type="EMBL" id="MEQ2172391.1"/>
    </source>
</evidence>
<dbReference type="Proteomes" id="UP001476798">
    <property type="component" value="Unassembled WGS sequence"/>
</dbReference>
<dbReference type="EMBL" id="JAHRIO010041901">
    <property type="protein sequence ID" value="MEQ2172391.1"/>
    <property type="molecule type" value="Genomic_DNA"/>
</dbReference>
<accession>A0ABV0NMX3</accession>
<reference evidence="1 2" key="1">
    <citation type="submission" date="2021-06" db="EMBL/GenBank/DDBJ databases">
        <authorList>
            <person name="Palmer J.M."/>
        </authorList>
    </citation>
    <scope>NUCLEOTIDE SEQUENCE [LARGE SCALE GENOMIC DNA]</scope>
    <source>
        <strain evidence="1 2">GA_2019</strain>
        <tissue evidence="1">Muscle</tissue>
    </source>
</reference>
<gene>
    <name evidence="1" type="ORF">GOODEAATRI_020530</name>
</gene>
<evidence type="ECO:0000313" key="2">
    <source>
        <dbReference type="Proteomes" id="UP001476798"/>
    </source>
</evidence>
<organism evidence="1 2">
    <name type="scientific">Goodea atripinnis</name>
    <dbReference type="NCBI Taxonomy" id="208336"/>
    <lineage>
        <taxon>Eukaryota</taxon>
        <taxon>Metazoa</taxon>
        <taxon>Chordata</taxon>
        <taxon>Craniata</taxon>
        <taxon>Vertebrata</taxon>
        <taxon>Euteleostomi</taxon>
        <taxon>Actinopterygii</taxon>
        <taxon>Neopterygii</taxon>
        <taxon>Teleostei</taxon>
        <taxon>Neoteleostei</taxon>
        <taxon>Acanthomorphata</taxon>
        <taxon>Ovalentaria</taxon>
        <taxon>Atherinomorphae</taxon>
        <taxon>Cyprinodontiformes</taxon>
        <taxon>Goodeidae</taxon>
        <taxon>Goodea</taxon>
    </lineage>
</organism>
<sequence>MAGQGGKRGVVESPACTLAAKPTVMSATGIGCCGPQLMCIVDYTSSVFVCTTVGWVVLLGYTGLSSFIVEPKTMVFLACEQFPPLRSTVSLMVVPHYPSYSWPLKTYPWLLLNLYRMIRLGLHPRTLLSPSRDSAGRIAANA</sequence>
<protein>
    <submittedName>
        <fullName evidence="1">Uncharacterized protein</fullName>
    </submittedName>
</protein>
<keyword evidence="2" id="KW-1185">Reference proteome</keyword>
<name>A0ABV0NMX3_9TELE</name>
<dbReference type="PROSITE" id="PS51257">
    <property type="entry name" value="PROKAR_LIPOPROTEIN"/>
    <property type="match status" value="1"/>
</dbReference>
<proteinExistence type="predicted"/>